<evidence type="ECO:0000259" key="1">
    <source>
        <dbReference type="Pfam" id="PF25597"/>
    </source>
</evidence>
<evidence type="ECO:0000313" key="3">
    <source>
        <dbReference type="Proteomes" id="UP000250235"/>
    </source>
</evidence>
<organism evidence="2 3">
    <name type="scientific">Dorcoceras hygrometricum</name>
    <dbReference type="NCBI Taxonomy" id="472368"/>
    <lineage>
        <taxon>Eukaryota</taxon>
        <taxon>Viridiplantae</taxon>
        <taxon>Streptophyta</taxon>
        <taxon>Embryophyta</taxon>
        <taxon>Tracheophyta</taxon>
        <taxon>Spermatophyta</taxon>
        <taxon>Magnoliopsida</taxon>
        <taxon>eudicotyledons</taxon>
        <taxon>Gunneridae</taxon>
        <taxon>Pentapetalae</taxon>
        <taxon>asterids</taxon>
        <taxon>lamiids</taxon>
        <taxon>Lamiales</taxon>
        <taxon>Gesneriaceae</taxon>
        <taxon>Didymocarpoideae</taxon>
        <taxon>Trichosporeae</taxon>
        <taxon>Loxocarpinae</taxon>
        <taxon>Dorcoceras</taxon>
    </lineage>
</organism>
<proteinExistence type="predicted"/>
<gene>
    <name evidence="2" type="ORF">F511_45933</name>
</gene>
<dbReference type="SUPFAM" id="SSF53098">
    <property type="entry name" value="Ribonuclease H-like"/>
    <property type="match status" value="1"/>
</dbReference>
<sequence length="124" mass="14568">MNGVRAVLNERCVPKIFWPEAVRWCVHVQNRSPTSAIENITPEEAWSNVRPTVDYFRVFGCVAHAHIPDEQRTKLEDKSKICVFLEISDESKAYRLFDPFSKKIIISRDVVFEEEKSWDLEQNR</sequence>
<reference evidence="2 3" key="1">
    <citation type="journal article" date="2015" name="Proc. Natl. Acad. Sci. U.S.A.">
        <title>The resurrection genome of Boea hygrometrica: A blueprint for survival of dehydration.</title>
        <authorList>
            <person name="Xiao L."/>
            <person name="Yang G."/>
            <person name="Zhang L."/>
            <person name="Yang X."/>
            <person name="Zhao S."/>
            <person name="Ji Z."/>
            <person name="Zhou Q."/>
            <person name="Hu M."/>
            <person name="Wang Y."/>
            <person name="Chen M."/>
            <person name="Xu Y."/>
            <person name="Jin H."/>
            <person name="Xiao X."/>
            <person name="Hu G."/>
            <person name="Bao F."/>
            <person name="Hu Y."/>
            <person name="Wan P."/>
            <person name="Li L."/>
            <person name="Deng X."/>
            <person name="Kuang T."/>
            <person name="Xiang C."/>
            <person name="Zhu J.K."/>
            <person name="Oliver M.J."/>
            <person name="He Y."/>
        </authorList>
    </citation>
    <scope>NUCLEOTIDE SEQUENCE [LARGE SCALE GENOMIC DNA]</scope>
    <source>
        <strain evidence="3">cv. XS01</strain>
    </source>
</reference>
<dbReference type="PANTHER" id="PTHR42648">
    <property type="entry name" value="TRANSPOSASE, PUTATIVE-RELATED"/>
    <property type="match status" value="1"/>
</dbReference>
<dbReference type="InterPro" id="IPR039537">
    <property type="entry name" value="Retrotran_Ty1/copia-like"/>
</dbReference>
<name>A0A2Z6ZUS2_9LAMI</name>
<protein>
    <recommendedName>
        <fullName evidence="1">Retroviral polymerase SH3-like domain-containing protein</fullName>
    </recommendedName>
</protein>
<accession>A0A2Z6ZUS2</accession>
<feature type="domain" description="Retroviral polymerase SH3-like" evidence="1">
    <location>
        <begin position="61"/>
        <end position="122"/>
    </location>
</feature>
<keyword evidence="3" id="KW-1185">Reference proteome</keyword>
<evidence type="ECO:0000313" key="2">
    <source>
        <dbReference type="EMBL" id="KZV06587.1"/>
    </source>
</evidence>
<dbReference type="InterPro" id="IPR057670">
    <property type="entry name" value="SH3_retrovirus"/>
</dbReference>
<dbReference type="InterPro" id="IPR012337">
    <property type="entry name" value="RNaseH-like_sf"/>
</dbReference>
<dbReference type="OrthoDB" id="6776856at2759"/>
<dbReference type="EMBL" id="KV074356">
    <property type="protein sequence ID" value="KZV06587.1"/>
    <property type="molecule type" value="Genomic_DNA"/>
</dbReference>
<dbReference type="PANTHER" id="PTHR42648:SF18">
    <property type="entry name" value="RETROTRANSPOSON, UNCLASSIFIED-LIKE PROTEIN"/>
    <property type="match status" value="1"/>
</dbReference>
<dbReference type="Pfam" id="PF25597">
    <property type="entry name" value="SH3_retrovirus"/>
    <property type="match status" value="1"/>
</dbReference>
<dbReference type="AlphaFoldDB" id="A0A2Z6ZUS2"/>
<dbReference type="Proteomes" id="UP000250235">
    <property type="component" value="Unassembled WGS sequence"/>
</dbReference>